<feature type="compositionally biased region" description="Basic and acidic residues" evidence="14">
    <location>
        <begin position="102"/>
        <end position="119"/>
    </location>
</feature>
<dbReference type="EMBL" id="JAEAOA010000318">
    <property type="protein sequence ID" value="KAK3578299.1"/>
    <property type="molecule type" value="Genomic_DNA"/>
</dbReference>
<keyword evidence="10" id="KW-0496">Mitochondrion</keyword>
<evidence type="ECO:0000256" key="11">
    <source>
        <dbReference type="ARBA" id="ARBA00023136"/>
    </source>
</evidence>
<dbReference type="PANTHER" id="PTHR21771">
    <property type="entry name" value="MITOCHONDRIA-EATING PROTEIN-RELATED"/>
    <property type="match status" value="1"/>
</dbReference>
<dbReference type="PANTHER" id="PTHR21771:SF0">
    <property type="entry name" value="MITOCHONDRIA-EATING PROTEIN"/>
    <property type="match status" value="1"/>
</dbReference>
<evidence type="ECO:0000256" key="2">
    <source>
        <dbReference type="ARBA" id="ARBA00004305"/>
    </source>
</evidence>
<feature type="domain" description="Mitochondria-eating protein C-terminal" evidence="15">
    <location>
        <begin position="208"/>
        <end position="404"/>
    </location>
</feature>
<evidence type="ECO:0000256" key="3">
    <source>
        <dbReference type="ARBA" id="ARBA00004496"/>
    </source>
</evidence>
<organism evidence="16 17">
    <name type="scientific">Potamilus streckersoni</name>
    <dbReference type="NCBI Taxonomy" id="2493646"/>
    <lineage>
        <taxon>Eukaryota</taxon>
        <taxon>Metazoa</taxon>
        <taxon>Spiralia</taxon>
        <taxon>Lophotrochozoa</taxon>
        <taxon>Mollusca</taxon>
        <taxon>Bivalvia</taxon>
        <taxon>Autobranchia</taxon>
        <taxon>Heteroconchia</taxon>
        <taxon>Palaeoheterodonta</taxon>
        <taxon>Unionida</taxon>
        <taxon>Unionoidea</taxon>
        <taxon>Unionidae</taxon>
        <taxon>Ambleminae</taxon>
        <taxon>Lampsilini</taxon>
        <taxon>Potamilus</taxon>
    </lineage>
</organism>
<evidence type="ECO:0000256" key="10">
    <source>
        <dbReference type="ARBA" id="ARBA00023128"/>
    </source>
</evidence>
<dbReference type="Pfam" id="PF16026">
    <property type="entry name" value="MIEAP"/>
    <property type="match status" value="1"/>
</dbReference>
<dbReference type="InterPro" id="IPR031981">
    <property type="entry name" value="MIEAP_C"/>
</dbReference>
<evidence type="ECO:0000256" key="6">
    <source>
        <dbReference type="ARBA" id="ARBA00022490"/>
    </source>
</evidence>
<evidence type="ECO:0000256" key="7">
    <source>
        <dbReference type="ARBA" id="ARBA00022787"/>
    </source>
</evidence>
<keyword evidence="9" id="KW-0446">Lipid-binding</keyword>
<dbReference type="InterPro" id="IPR026169">
    <property type="entry name" value="MIEAP"/>
</dbReference>
<reference evidence="16" key="1">
    <citation type="journal article" date="2021" name="Genome Biol. Evol.">
        <title>A High-Quality Reference Genome for a Parasitic Bivalve with Doubly Uniparental Inheritance (Bivalvia: Unionida).</title>
        <authorList>
            <person name="Smith C.H."/>
        </authorList>
    </citation>
    <scope>NUCLEOTIDE SEQUENCE</scope>
    <source>
        <strain evidence="16">CHS0354</strain>
    </source>
</reference>
<feature type="coiled-coil region" evidence="13">
    <location>
        <begin position="121"/>
        <end position="190"/>
    </location>
</feature>
<evidence type="ECO:0000256" key="14">
    <source>
        <dbReference type="SAM" id="MobiDB-lite"/>
    </source>
</evidence>
<name>A0AAE0RRJ7_9BIVA</name>
<feature type="compositionally biased region" description="Polar residues" evidence="14">
    <location>
        <begin position="482"/>
        <end position="531"/>
    </location>
</feature>
<protein>
    <recommendedName>
        <fullName evidence="5">Mitochondria-eating protein</fullName>
    </recommendedName>
    <alternativeName>
        <fullName evidence="12">Spermatogenesis-associated protein 18</fullName>
    </alternativeName>
</protein>
<comment type="similarity">
    <text evidence="4">Belongs to the MIEAP family.</text>
</comment>
<dbReference type="Proteomes" id="UP001195483">
    <property type="component" value="Unassembled WGS sequence"/>
</dbReference>
<evidence type="ECO:0000313" key="16">
    <source>
        <dbReference type="EMBL" id="KAK3578299.1"/>
    </source>
</evidence>
<dbReference type="GO" id="GO:0005741">
    <property type="term" value="C:mitochondrial outer membrane"/>
    <property type="evidence" value="ECO:0007669"/>
    <property type="project" value="UniProtKB-SubCell"/>
</dbReference>
<evidence type="ECO:0000256" key="4">
    <source>
        <dbReference type="ARBA" id="ARBA00008233"/>
    </source>
</evidence>
<feature type="region of interest" description="Disordered" evidence="14">
    <location>
        <begin position="479"/>
        <end position="531"/>
    </location>
</feature>
<keyword evidence="17" id="KW-1185">Reference proteome</keyword>
<evidence type="ECO:0000259" key="15">
    <source>
        <dbReference type="Pfam" id="PF16026"/>
    </source>
</evidence>
<evidence type="ECO:0000256" key="12">
    <source>
        <dbReference type="ARBA" id="ARBA00032687"/>
    </source>
</evidence>
<feature type="compositionally biased region" description="Basic and acidic residues" evidence="14">
    <location>
        <begin position="29"/>
        <end position="52"/>
    </location>
</feature>
<reference evidence="16" key="2">
    <citation type="journal article" date="2021" name="Genome Biol. Evol.">
        <title>Developing a high-quality reference genome for a parasitic bivalve with doubly uniparental inheritance (Bivalvia: Unionida).</title>
        <authorList>
            <person name="Smith C.H."/>
        </authorList>
    </citation>
    <scope>NUCLEOTIDE SEQUENCE</scope>
    <source>
        <strain evidence="16">CHS0354</strain>
        <tissue evidence="16">Mantle</tissue>
    </source>
</reference>
<keyword evidence="8 13" id="KW-0175">Coiled coil</keyword>
<evidence type="ECO:0000256" key="8">
    <source>
        <dbReference type="ARBA" id="ARBA00023054"/>
    </source>
</evidence>
<dbReference type="GO" id="GO:0005759">
    <property type="term" value="C:mitochondrial matrix"/>
    <property type="evidence" value="ECO:0007669"/>
    <property type="project" value="UniProtKB-SubCell"/>
</dbReference>
<dbReference type="GO" id="GO:0035695">
    <property type="term" value="P:mitophagy by internal vacuole formation"/>
    <property type="evidence" value="ECO:0007669"/>
    <property type="project" value="TreeGrafter"/>
</dbReference>
<evidence type="ECO:0000256" key="13">
    <source>
        <dbReference type="SAM" id="Coils"/>
    </source>
</evidence>
<comment type="subcellular location">
    <subcellularLocation>
        <location evidence="3">Cytoplasm</location>
    </subcellularLocation>
    <subcellularLocation>
        <location evidence="2">Mitochondrion matrix</location>
    </subcellularLocation>
    <subcellularLocation>
        <location evidence="1">Mitochondrion outer membrane</location>
    </subcellularLocation>
</comment>
<dbReference type="AlphaFoldDB" id="A0AAE0RRJ7"/>
<evidence type="ECO:0000256" key="1">
    <source>
        <dbReference type="ARBA" id="ARBA00004294"/>
    </source>
</evidence>
<proteinExistence type="inferred from homology"/>
<accession>A0AAE0RRJ7</accession>
<evidence type="ECO:0000313" key="17">
    <source>
        <dbReference type="Proteomes" id="UP001195483"/>
    </source>
</evidence>
<dbReference type="GO" id="GO:0008289">
    <property type="term" value="F:lipid binding"/>
    <property type="evidence" value="ECO:0007669"/>
    <property type="project" value="UniProtKB-KW"/>
</dbReference>
<keyword evidence="7" id="KW-1000">Mitochondrion outer membrane</keyword>
<evidence type="ECO:0000256" key="9">
    <source>
        <dbReference type="ARBA" id="ARBA00023121"/>
    </source>
</evidence>
<comment type="caution">
    <text evidence="16">The sequence shown here is derived from an EMBL/GenBank/DDBJ whole genome shotgun (WGS) entry which is preliminary data.</text>
</comment>
<gene>
    <name evidence="16" type="ORF">CHS0354_004206</name>
</gene>
<keyword evidence="6" id="KW-0963">Cytoplasm</keyword>
<dbReference type="GO" id="GO:0035694">
    <property type="term" value="P:mitochondrial protein catabolic process"/>
    <property type="evidence" value="ECO:0007669"/>
    <property type="project" value="InterPro"/>
</dbReference>
<keyword evidence="11" id="KW-0472">Membrane</keyword>
<feature type="region of interest" description="Disordered" evidence="14">
    <location>
        <begin position="1"/>
        <end position="119"/>
    </location>
</feature>
<reference evidence="16" key="3">
    <citation type="submission" date="2023-05" db="EMBL/GenBank/DDBJ databases">
        <authorList>
            <person name="Smith C.H."/>
        </authorList>
    </citation>
    <scope>NUCLEOTIDE SEQUENCE</scope>
    <source>
        <strain evidence="16">CHS0354</strain>
        <tissue evidence="16">Mantle</tissue>
    </source>
</reference>
<evidence type="ECO:0000256" key="5">
    <source>
        <dbReference type="ARBA" id="ARBA00019863"/>
    </source>
</evidence>
<sequence>MGNHGSRAIDSAQEKRKCTKKNAFSAMKESQRNRETQDEKHVKSKGEHKKLWETMNKAISGPFHGEERRLKCGSRKTKVQNDSEAEIQGTAGQDDTEEERVTEDQKTSRDVRRVEVKSEQESSLLRQVDDLTKDVTRYKEQARNNNARYNQVCTEKQNMDTRIRRLEVQLEEVREENRLLLNRLSKLSALRLYDNNPNITDLNDVNRPLKLAEQFNILYDDLWTDSFQLLQQRKMNEGDIIHLLLKIVQVVFEICKEHAMTMNVQLQNAILNYTGLNKKKSNETVVIEVMKIVREYRKENLKYSLKNIQKNVQCKLKDMMTDTQMQQINSFTEECTRLCWLMNIQDPQMFLSFGQVSFIGEGGPSPFDNTCFISYTHNGMYVEFVVWPALFLHEGGPLLKKGVAQGTNTPFVVARSATSLKSTCNSESINKIRKGGKSKLLKKLTGKFKSTKQQGLQDEEEVNRMHNAEDLVKEIENEDNSSYDNQHVNPVANEPSSPDSNTHETNNISLLTRTNISQVPNHSSDITNVEG</sequence>